<evidence type="ECO:0000313" key="2">
    <source>
        <dbReference type="EMBL" id="MEJ2890352.1"/>
    </source>
</evidence>
<feature type="compositionally biased region" description="Acidic residues" evidence="1">
    <location>
        <begin position="1210"/>
        <end position="1220"/>
    </location>
</feature>
<feature type="region of interest" description="Disordered" evidence="1">
    <location>
        <begin position="1169"/>
        <end position="1233"/>
    </location>
</feature>
<reference evidence="2 3" key="1">
    <citation type="submission" date="2024-03" db="EMBL/GenBank/DDBJ databases">
        <title>Actinomycetospora sp. OC33-EN06, a novel actinomycete isolated from wild orchid (Aerides multiflora).</title>
        <authorList>
            <person name="Suriyachadkun C."/>
        </authorList>
    </citation>
    <scope>NUCLEOTIDE SEQUENCE [LARGE SCALE GENOMIC DNA]</scope>
    <source>
        <strain evidence="2 3">OC33-EN06</strain>
    </source>
</reference>
<comment type="caution">
    <text evidence="2">The sequence shown here is derived from an EMBL/GenBank/DDBJ whole genome shotgun (WGS) entry which is preliminary data.</text>
</comment>
<feature type="compositionally biased region" description="Low complexity" evidence="1">
    <location>
        <begin position="828"/>
        <end position="842"/>
    </location>
</feature>
<feature type="compositionally biased region" description="Gly residues" evidence="1">
    <location>
        <begin position="71"/>
        <end position="86"/>
    </location>
</feature>
<name>A0ABU8ND91_9PSEU</name>
<feature type="compositionally biased region" description="Low complexity" evidence="1">
    <location>
        <begin position="89"/>
        <end position="98"/>
    </location>
</feature>
<feature type="compositionally biased region" description="Basic and acidic residues" evidence="1">
    <location>
        <begin position="116"/>
        <end position="142"/>
    </location>
</feature>
<dbReference type="Gene3D" id="3.90.930.1">
    <property type="match status" value="2"/>
</dbReference>
<feature type="compositionally biased region" description="Low complexity" evidence="1">
    <location>
        <begin position="850"/>
        <end position="862"/>
    </location>
</feature>
<organism evidence="2 3">
    <name type="scientific">Actinomycetospora aeridis</name>
    <dbReference type="NCBI Taxonomy" id="3129231"/>
    <lineage>
        <taxon>Bacteria</taxon>
        <taxon>Bacillati</taxon>
        <taxon>Actinomycetota</taxon>
        <taxon>Actinomycetes</taxon>
        <taxon>Pseudonocardiales</taxon>
        <taxon>Pseudonocardiaceae</taxon>
        <taxon>Actinomycetospora</taxon>
    </lineage>
</organism>
<feature type="compositionally biased region" description="Low complexity" evidence="1">
    <location>
        <begin position="955"/>
        <end position="966"/>
    </location>
</feature>
<feature type="compositionally biased region" description="Polar residues" evidence="1">
    <location>
        <begin position="864"/>
        <end position="908"/>
    </location>
</feature>
<sequence length="1251" mass="128736">MTESLKTVVARMASDPAFAARVKEDPDAVAAEYGLDPGALAPLVGARVDTRSRTHQRLEERLSRSALVFGGDMGGGDSGGDSGSDSGGDDSSSSSSSSDDSDSSDSSDSDSSGSGRESDSSSDSDDRSSRSESESRSSEQAESRSGTGSDDDSTSSEQTTREPDRSAQQPAQPQGQAPPATEPGPAAAAPTPTEPAVPAGTENGAPPAVAGPVASPSDAAADDDWFSLLAGDDRDGTDDGRPADETPSRAEGDTGGRTFEDALFGRDADTDQDAGDDADQDLEQDRAFLADDDARGDGLDDVQDIADTGVAGPVMAPGTIPNSPLGYPQSGNEPNGTYHGGAVREQVITADDGTRQTVITYDDGTTGIQTERLNDEGDTVLDTRLSDGTEISQIFTPPTRVEFVTEPDNTVTARHIDFSSGTMNETVMPNDGTSQEVSWSGEFTEPVPGSGLFTIDTNDENGDFAGLISVTATEDGGAVAFSMDADGRSVTARLDVSEVENADGTTSRVYLFPDGRTETFTFNDAGIPIAHEGHDPLPGMGDRPPLQFPVPGANVYHGGEIGSVETGTNPDGSTTHLVTYADGNAVEVTREFTPDGIVDRWVSPEGTQVFHVVGDGRGAELLTDPFGNTTTRNWDFDTLQEHEIRTDGTVVDTDWKAVDGVAGPGDALFTTQTAGFDGIASEVTSVTATADGGARAVVVTEDGSSETVRLDVQEIDNIDGTQTRIYTFPSGRTEAFTFDRAGAPISHEAWPEPGPIMPMPVFLENATMPADGGGMPTLAPGHHPGGLTPGGFDIDGTGGETAGAEGMEGDGPQPDGSIIETSVDEDGSTTTTTTFPDGTRTDAVFAPDGTSTTTTVDPTGLTRITETNLDGSLSRTLVQPDGTATSETQMPDGTTASESVAPDGTTTGREVFPDGTVRTEVFDPASGITTDRITTPDGTTNVMMREADGGFTTMSRSPDGTSSSSSFEADGDGRGSVIFPNGDTEFFEIDGETGEKTVTRNAVSGFTSTDHFLPDGTIISSSGFPGGDTTVDTFDAAGVLISHEVVGPDGRPVPGSEPVVPPVAPELDGLLGQLVGGLSIGQAGSEETALELAPETDPGTGEAGRWIPGFAGPVWLPAGAEFGGPDGAEPGVEYDPTVPDVEPGDERSWDTGREYEYSAAWGPVTSQDAQAGYAAADADSGDSGSSESTEDVPGTLGEYVDPPLTPMPDTEPETEVDPDDAGWFPPPAAPTGIGAMASAFAQAATEVVGQA</sequence>
<feature type="region of interest" description="Disordered" evidence="1">
    <location>
        <begin position="1122"/>
        <end position="1149"/>
    </location>
</feature>
<feature type="compositionally biased region" description="Low complexity" evidence="1">
    <location>
        <begin position="167"/>
        <end position="219"/>
    </location>
</feature>
<feature type="compositionally biased region" description="Acidic residues" evidence="1">
    <location>
        <begin position="99"/>
        <end position="108"/>
    </location>
</feature>
<evidence type="ECO:0000313" key="3">
    <source>
        <dbReference type="Proteomes" id="UP001370100"/>
    </source>
</evidence>
<keyword evidence="3" id="KW-1185">Reference proteome</keyword>
<dbReference type="RefSeq" id="WP_337718549.1">
    <property type="nucleotide sequence ID" value="NZ_JBBEGL010000012.1"/>
</dbReference>
<evidence type="ECO:0000256" key="1">
    <source>
        <dbReference type="SAM" id="MobiDB-lite"/>
    </source>
</evidence>
<accession>A0ABU8ND91</accession>
<gene>
    <name evidence="2" type="ORF">WCD41_28110</name>
</gene>
<feature type="region of interest" description="Disordered" evidence="1">
    <location>
        <begin position="50"/>
        <end position="278"/>
    </location>
</feature>
<feature type="compositionally biased region" description="Low complexity" evidence="1">
    <location>
        <begin position="1169"/>
        <end position="1187"/>
    </location>
</feature>
<protein>
    <submittedName>
        <fullName evidence="2">Uncharacterized protein</fullName>
    </submittedName>
</protein>
<feature type="region of interest" description="Disordered" evidence="1">
    <location>
        <begin position="951"/>
        <end position="974"/>
    </location>
</feature>
<proteinExistence type="predicted"/>
<feature type="compositionally biased region" description="Basic and acidic residues" evidence="1">
    <location>
        <begin position="231"/>
        <end position="269"/>
    </location>
</feature>
<dbReference type="Proteomes" id="UP001370100">
    <property type="component" value="Unassembled WGS sequence"/>
</dbReference>
<feature type="compositionally biased region" description="Basic and acidic residues" evidence="1">
    <location>
        <begin position="50"/>
        <end position="63"/>
    </location>
</feature>
<feature type="region of interest" description="Disordered" evidence="1">
    <location>
        <begin position="767"/>
        <end position="912"/>
    </location>
</feature>
<dbReference type="EMBL" id="JBBEGL010000012">
    <property type="protein sequence ID" value="MEJ2890352.1"/>
    <property type="molecule type" value="Genomic_DNA"/>
</dbReference>